<keyword evidence="2" id="KW-0433">Leucine-rich repeat</keyword>
<dbReference type="GO" id="GO:0033612">
    <property type="term" value="F:receptor serine/threonine kinase binding"/>
    <property type="evidence" value="ECO:0007669"/>
    <property type="project" value="TreeGrafter"/>
</dbReference>
<evidence type="ECO:0000259" key="12">
    <source>
        <dbReference type="PROSITE" id="PS50011"/>
    </source>
</evidence>
<keyword evidence="7" id="KW-0472">Membrane</keyword>
<feature type="compositionally biased region" description="Polar residues" evidence="10">
    <location>
        <begin position="266"/>
        <end position="275"/>
    </location>
</feature>
<dbReference type="PANTHER" id="PTHR48056:SF44">
    <property type="entry name" value="RECEPTOR PROTEIN KINASE CLAVATA1"/>
    <property type="match status" value="1"/>
</dbReference>
<dbReference type="FunFam" id="1.10.510.10:FF:000479">
    <property type="entry name" value="Leucine-rich repeat receptor-like protein kinase"/>
    <property type="match status" value="1"/>
</dbReference>
<keyword evidence="5" id="KW-0677">Repeat</keyword>
<organism evidence="13 14">
    <name type="scientific">Lithospermum erythrorhizon</name>
    <name type="common">Purple gromwell</name>
    <name type="synonym">Lithospermum officinale var. erythrorhizon</name>
    <dbReference type="NCBI Taxonomy" id="34254"/>
    <lineage>
        <taxon>Eukaryota</taxon>
        <taxon>Viridiplantae</taxon>
        <taxon>Streptophyta</taxon>
        <taxon>Embryophyta</taxon>
        <taxon>Tracheophyta</taxon>
        <taxon>Spermatophyta</taxon>
        <taxon>Magnoliopsida</taxon>
        <taxon>eudicotyledons</taxon>
        <taxon>Gunneridae</taxon>
        <taxon>Pentapetalae</taxon>
        <taxon>asterids</taxon>
        <taxon>lamiids</taxon>
        <taxon>Boraginales</taxon>
        <taxon>Boraginaceae</taxon>
        <taxon>Boraginoideae</taxon>
        <taxon>Lithospermeae</taxon>
        <taxon>Lithospermum</taxon>
    </lineage>
</organism>
<dbReference type="Gene3D" id="1.10.510.10">
    <property type="entry name" value="Transferase(Phosphotransferase) domain 1"/>
    <property type="match status" value="1"/>
</dbReference>
<evidence type="ECO:0000256" key="7">
    <source>
        <dbReference type="ARBA" id="ARBA00023136"/>
    </source>
</evidence>
<dbReference type="EMBL" id="BAABME010000657">
    <property type="protein sequence ID" value="GAA0144522.1"/>
    <property type="molecule type" value="Genomic_DNA"/>
</dbReference>
<dbReference type="FunFam" id="3.80.10.10:FF:000062">
    <property type="entry name" value="protein STRUBBELIG-RECEPTOR FAMILY 3"/>
    <property type="match status" value="1"/>
</dbReference>
<evidence type="ECO:0000256" key="2">
    <source>
        <dbReference type="ARBA" id="ARBA00022614"/>
    </source>
</evidence>
<dbReference type="Proteomes" id="UP001454036">
    <property type="component" value="Unassembled WGS sequence"/>
</dbReference>
<dbReference type="InterPro" id="IPR032675">
    <property type="entry name" value="LRR_dom_sf"/>
</dbReference>
<dbReference type="Pfam" id="PF00069">
    <property type="entry name" value="Pkinase"/>
    <property type="match status" value="1"/>
</dbReference>
<sequence length="728" mass="80952">MAKQSTLLLLVGIIFWAFLAFQVLGHTDELDALALQAFYRSLNNPPQLRNWKSEGGDPCQESWIGVDCEGSSIIHLKLHGLNLSGNIGYDLVNLENLKQLDLSSNSILGPIPLSLPLNLTNLNLADNKFSESIPHTLSFLKHLTRLNLSHNALSGPLGDVFNGLENIREMDLSYNSFSGDLPSSFASTTNISKLFLQSNQFTGSVDLVANLPLNDLNIEDNHFSGIIPENFQKIRNLWIGGNHFDTAANYTPWTFPSDVVPDEQNMRSPPTSESNAIAKYPSHDSDKHKKRRISPAGITCTVGGVLMATCAALFAVIRIHRSQKSKLRSLESYENSLEVCTARDYPTKPLEDIPYLSSLNSPSTIAPWHLPPIQTRTMKVTKRSSFSRKPKIPISAKCYTEADIQLATNCFGEENLLGEGSLGAVYRAEFPDGQIFAAKNLMLLKLSLTEEEQVLDAIWNLSRLRHPNIARLQGYCIENGHHILAYEYIRNLTLEDALHCVAYTPLSWGLRLRIALGVAQALDYLHSSVPPVMHRNLKAANILLDEDLTPRLCDCGLAILRPLASNSVKVKASEMAIMDSGYIAPEHVQPGNDSTKADTYAFGVLLIELLTGRKPFDSSRPKKEQCLVKWVSSRLHDNESLTEMVDPALRRAIYSKILSGYADVVSLCIQPATEFRPSMSDIVNHLKGLVHKQEQVQRDGEDPDPFERSFRSTTTRFLTSPTVSYLSF</sequence>
<dbReference type="InterPro" id="IPR011009">
    <property type="entry name" value="Kinase-like_dom_sf"/>
</dbReference>
<feature type="domain" description="Protein kinase" evidence="12">
    <location>
        <begin position="411"/>
        <end position="688"/>
    </location>
</feature>
<evidence type="ECO:0000256" key="6">
    <source>
        <dbReference type="ARBA" id="ARBA00022989"/>
    </source>
</evidence>
<keyword evidence="3" id="KW-0812">Transmembrane</keyword>
<dbReference type="InterPro" id="IPR050647">
    <property type="entry name" value="Plant_LRR-RLKs"/>
</dbReference>
<reference evidence="13 14" key="1">
    <citation type="submission" date="2024-01" db="EMBL/GenBank/DDBJ databases">
        <title>The complete chloroplast genome sequence of Lithospermum erythrorhizon: insights into the phylogenetic relationship among Boraginaceae species and the maternal lineages of purple gromwells.</title>
        <authorList>
            <person name="Okada T."/>
            <person name="Watanabe K."/>
        </authorList>
    </citation>
    <scope>NUCLEOTIDE SEQUENCE [LARGE SCALE GENOMIC DNA]</scope>
</reference>
<dbReference type="Gene3D" id="3.30.200.20">
    <property type="entry name" value="Phosphorylase Kinase, domain 1"/>
    <property type="match status" value="1"/>
</dbReference>
<evidence type="ECO:0000256" key="8">
    <source>
        <dbReference type="ARBA" id="ARBA00023170"/>
    </source>
</evidence>
<dbReference type="InterPro" id="IPR000719">
    <property type="entry name" value="Prot_kinase_dom"/>
</dbReference>
<feature type="signal peptide" evidence="11">
    <location>
        <begin position="1"/>
        <end position="25"/>
    </location>
</feature>
<dbReference type="GO" id="GO:0004672">
    <property type="term" value="F:protein kinase activity"/>
    <property type="evidence" value="ECO:0007669"/>
    <property type="project" value="InterPro"/>
</dbReference>
<evidence type="ECO:0000256" key="4">
    <source>
        <dbReference type="ARBA" id="ARBA00022729"/>
    </source>
</evidence>
<keyword evidence="14" id="KW-1185">Reference proteome</keyword>
<dbReference type="PANTHER" id="PTHR48056">
    <property type="entry name" value="LRR RECEPTOR-LIKE SERINE/THREONINE-PROTEIN KINASE-RELATED"/>
    <property type="match status" value="1"/>
</dbReference>
<accession>A0AAV3P3C7</accession>
<dbReference type="InterPro" id="IPR001611">
    <property type="entry name" value="Leu-rich_rpt"/>
</dbReference>
<evidence type="ECO:0000256" key="5">
    <source>
        <dbReference type="ARBA" id="ARBA00022737"/>
    </source>
</evidence>
<dbReference type="FunFam" id="3.30.200.20:FF:000125">
    <property type="entry name" value="Protein STRUBBELIG-RECEPTOR FAMILY 8"/>
    <property type="match status" value="1"/>
</dbReference>
<dbReference type="Pfam" id="PF08263">
    <property type="entry name" value="LRRNT_2"/>
    <property type="match status" value="1"/>
</dbReference>
<dbReference type="SUPFAM" id="SSF56112">
    <property type="entry name" value="Protein kinase-like (PK-like)"/>
    <property type="match status" value="1"/>
</dbReference>
<keyword evidence="8" id="KW-0675">Receptor</keyword>
<feature type="region of interest" description="Disordered" evidence="10">
    <location>
        <begin position="262"/>
        <end position="291"/>
    </location>
</feature>
<evidence type="ECO:0000256" key="1">
    <source>
        <dbReference type="ARBA" id="ARBA00004167"/>
    </source>
</evidence>
<gene>
    <name evidence="13" type="ORF">LIER_04947</name>
</gene>
<comment type="subcellular location">
    <subcellularLocation>
        <location evidence="1">Membrane</location>
        <topology evidence="1">Single-pass membrane protein</topology>
    </subcellularLocation>
</comment>
<feature type="chain" id="PRO_5043326894" description="Protein kinase domain-containing protein" evidence="11">
    <location>
        <begin position="26"/>
        <end position="728"/>
    </location>
</feature>
<comment type="caution">
    <text evidence="13">The sequence shown here is derived from an EMBL/GenBank/DDBJ whole genome shotgun (WGS) entry which is preliminary data.</text>
</comment>
<dbReference type="Pfam" id="PF00560">
    <property type="entry name" value="LRR_1"/>
    <property type="match status" value="5"/>
</dbReference>
<dbReference type="GO" id="GO:0016020">
    <property type="term" value="C:membrane"/>
    <property type="evidence" value="ECO:0007669"/>
    <property type="project" value="UniProtKB-SubCell"/>
</dbReference>
<evidence type="ECO:0000313" key="14">
    <source>
        <dbReference type="Proteomes" id="UP001454036"/>
    </source>
</evidence>
<protein>
    <recommendedName>
        <fullName evidence="12">Protein kinase domain-containing protein</fullName>
    </recommendedName>
</protein>
<evidence type="ECO:0000256" key="9">
    <source>
        <dbReference type="ARBA" id="ARBA00023180"/>
    </source>
</evidence>
<evidence type="ECO:0000313" key="13">
    <source>
        <dbReference type="EMBL" id="GAA0144522.1"/>
    </source>
</evidence>
<dbReference type="SUPFAM" id="SSF52058">
    <property type="entry name" value="L domain-like"/>
    <property type="match status" value="1"/>
</dbReference>
<proteinExistence type="predicted"/>
<evidence type="ECO:0000256" key="10">
    <source>
        <dbReference type="SAM" id="MobiDB-lite"/>
    </source>
</evidence>
<dbReference type="Gene3D" id="3.80.10.10">
    <property type="entry name" value="Ribonuclease Inhibitor"/>
    <property type="match status" value="1"/>
</dbReference>
<evidence type="ECO:0000256" key="11">
    <source>
        <dbReference type="SAM" id="SignalP"/>
    </source>
</evidence>
<dbReference type="PROSITE" id="PS50011">
    <property type="entry name" value="PROTEIN_KINASE_DOM"/>
    <property type="match status" value="1"/>
</dbReference>
<dbReference type="AlphaFoldDB" id="A0AAV3P3C7"/>
<dbReference type="GO" id="GO:0005524">
    <property type="term" value="F:ATP binding"/>
    <property type="evidence" value="ECO:0007669"/>
    <property type="project" value="InterPro"/>
</dbReference>
<dbReference type="InterPro" id="IPR013210">
    <property type="entry name" value="LRR_N_plant-typ"/>
</dbReference>
<evidence type="ECO:0000256" key="3">
    <source>
        <dbReference type="ARBA" id="ARBA00022692"/>
    </source>
</evidence>
<keyword evidence="4 11" id="KW-0732">Signal</keyword>
<keyword evidence="6" id="KW-1133">Transmembrane helix</keyword>
<keyword evidence="9" id="KW-0325">Glycoprotein</keyword>
<name>A0AAV3P3C7_LITER</name>